<dbReference type="AlphaFoldDB" id="A0AAE0F5K2"/>
<dbReference type="EMBL" id="LGRX02025305">
    <property type="protein sequence ID" value="KAK3252638.1"/>
    <property type="molecule type" value="Genomic_DNA"/>
</dbReference>
<feature type="compositionally biased region" description="Acidic residues" evidence="1">
    <location>
        <begin position="105"/>
        <end position="120"/>
    </location>
</feature>
<comment type="caution">
    <text evidence="2">The sequence shown here is derived from an EMBL/GenBank/DDBJ whole genome shotgun (WGS) entry which is preliminary data.</text>
</comment>
<feature type="region of interest" description="Disordered" evidence="1">
    <location>
        <begin position="217"/>
        <end position="252"/>
    </location>
</feature>
<keyword evidence="3" id="KW-1185">Reference proteome</keyword>
<accession>A0AAE0F5K2</accession>
<feature type="region of interest" description="Disordered" evidence="1">
    <location>
        <begin position="103"/>
        <end position="141"/>
    </location>
</feature>
<proteinExistence type="predicted"/>
<organism evidence="2 3">
    <name type="scientific">Cymbomonas tetramitiformis</name>
    <dbReference type="NCBI Taxonomy" id="36881"/>
    <lineage>
        <taxon>Eukaryota</taxon>
        <taxon>Viridiplantae</taxon>
        <taxon>Chlorophyta</taxon>
        <taxon>Pyramimonadophyceae</taxon>
        <taxon>Pyramimonadales</taxon>
        <taxon>Pyramimonadaceae</taxon>
        <taxon>Cymbomonas</taxon>
    </lineage>
</organism>
<sequence length="252" mass="28016">MAAMKATHSMTRTQRVEKEYAAMTSALVKHVPSANAPVNTFAIAYAVIPLSYPDYPIGADGHPLRLGLKTDLHIDRVYDQYGLPRCCMTHRIDPAKWKGEVVDLASEEESEPDETAEDDNSSNRRIRYSSPDLPYSSPTGGDCRSYMARNLAHHQPLPASFRRLVNSLEANSTTPVTDVARVVVRGRPNPTADDPEGSSFIHARAFWRVDGGGPRGHLPELVHGSQRPARRNHCNSTHRRAPAPHHPHLRRN</sequence>
<name>A0AAE0F5K2_9CHLO</name>
<protein>
    <submittedName>
        <fullName evidence="2">Uncharacterized protein</fullName>
    </submittedName>
</protein>
<evidence type="ECO:0000313" key="3">
    <source>
        <dbReference type="Proteomes" id="UP001190700"/>
    </source>
</evidence>
<evidence type="ECO:0000256" key="1">
    <source>
        <dbReference type="SAM" id="MobiDB-lite"/>
    </source>
</evidence>
<feature type="compositionally biased region" description="Basic residues" evidence="1">
    <location>
        <begin position="228"/>
        <end position="252"/>
    </location>
</feature>
<reference evidence="2 3" key="1">
    <citation type="journal article" date="2015" name="Genome Biol. Evol.">
        <title>Comparative Genomics of a Bacterivorous Green Alga Reveals Evolutionary Causalities and Consequences of Phago-Mixotrophic Mode of Nutrition.</title>
        <authorList>
            <person name="Burns J.A."/>
            <person name="Paasch A."/>
            <person name="Narechania A."/>
            <person name="Kim E."/>
        </authorList>
    </citation>
    <scope>NUCLEOTIDE SEQUENCE [LARGE SCALE GENOMIC DNA]</scope>
    <source>
        <strain evidence="2 3">PLY_AMNH</strain>
    </source>
</reference>
<gene>
    <name evidence="2" type="ORF">CYMTET_38075</name>
</gene>
<evidence type="ECO:0000313" key="2">
    <source>
        <dbReference type="EMBL" id="KAK3252638.1"/>
    </source>
</evidence>
<dbReference type="Proteomes" id="UP001190700">
    <property type="component" value="Unassembled WGS sequence"/>
</dbReference>